<dbReference type="SUPFAM" id="SSF51395">
    <property type="entry name" value="FMN-linked oxidoreductases"/>
    <property type="match status" value="1"/>
</dbReference>
<gene>
    <name evidence="2" type="ORF">Hgul01_04093</name>
</gene>
<protein>
    <submittedName>
        <fullName evidence="2">NADH oxidase</fullName>
    </submittedName>
</protein>
<comment type="cofactor">
    <cofactor evidence="1">
        <name>FMN</name>
        <dbReference type="ChEBI" id="CHEBI:58210"/>
    </cofactor>
</comment>
<reference evidence="2 3" key="1">
    <citation type="submission" date="2024-02" db="EMBL/GenBank/DDBJ databases">
        <title>Herpetosiphon gulosus NBRC 112829.</title>
        <authorList>
            <person name="Ichikawa N."/>
            <person name="Katano-Makiyama Y."/>
            <person name="Hidaka K."/>
        </authorList>
    </citation>
    <scope>NUCLEOTIDE SEQUENCE [LARGE SCALE GENOMIC DNA]</scope>
    <source>
        <strain evidence="2 3">NBRC 112829</strain>
    </source>
</reference>
<dbReference type="PANTHER" id="PTHR43303:SF4">
    <property type="entry name" value="NADPH DEHYDROGENASE C23G7.10C-RELATED"/>
    <property type="match status" value="1"/>
</dbReference>
<sequence>MLRLFSAIQLGSLGLTNRLVATPSPSRFNHGGGFLNRSLIVEYGRWSSYGIGLIVSEPVLVQANSNLPRPALSADAHIQVFRNLNQCLREYQSHCLPLLSLLSQPEIQLQPSNWPNLREQMLLAAWRAYAAGCPGIVIDANAGSLFHQMRISKQVPPTSRSQLLLESIEAIRGWLGRQFVVGVRLVVDDLVPDGVSLQESRVLAHELVAAGVDLLDLVVGRSVAPIAQFPGWQIPLVAGIRSIVDVPLIAHGMLGDPWIAEEMLREGCADLVGLEAAISATPHWPIWARQQLEREAEAA</sequence>
<keyword evidence="3" id="KW-1185">Reference proteome</keyword>
<accession>A0ABP9X6W0</accession>
<proteinExistence type="predicted"/>
<evidence type="ECO:0000313" key="2">
    <source>
        <dbReference type="EMBL" id="GAA5530275.1"/>
    </source>
</evidence>
<dbReference type="Gene3D" id="3.20.20.70">
    <property type="entry name" value="Aldolase class I"/>
    <property type="match status" value="2"/>
</dbReference>
<dbReference type="EMBL" id="BAABRU010000017">
    <property type="protein sequence ID" value="GAA5530275.1"/>
    <property type="molecule type" value="Genomic_DNA"/>
</dbReference>
<evidence type="ECO:0000313" key="3">
    <source>
        <dbReference type="Proteomes" id="UP001428290"/>
    </source>
</evidence>
<evidence type="ECO:0000256" key="1">
    <source>
        <dbReference type="ARBA" id="ARBA00001917"/>
    </source>
</evidence>
<dbReference type="InterPro" id="IPR013785">
    <property type="entry name" value="Aldolase_TIM"/>
</dbReference>
<dbReference type="Proteomes" id="UP001428290">
    <property type="component" value="Unassembled WGS sequence"/>
</dbReference>
<dbReference type="PANTHER" id="PTHR43303">
    <property type="entry name" value="NADPH DEHYDROGENASE C23G7.10C-RELATED"/>
    <property type="match status" value="1"/>
</dbReference>
<name>A0ABP9X6W0_9CHLR</name>
<organism evidence="2 3">
    <name type="scientific">Herpetosiphon gulosus</name>
    <dbReference type="NCBI Taxonomy" id="1973496"/>
    <lineage>
        <taxon>Bacteria</taxon>
        <taxon>Bacillati</taxon>
        <taxon>Chloroflexota</taxon>
        <taxon>Chloroflexia</taxon>
        <taxon>Herpetosiphonales</taxon>
        <taxon>Herpetosiphonaceae</taxon>
        <taxon>Herpetosiphon</taxon>
    </lineage>
</organism>
<comment type="caution">
    <text evidence="2">The sequence shown here is derived from an EMBL/GenBank/DDBJ whole genome shotgun (WGS) entry which is preliminary data.</text>
</comment>
<dbReference type="InterPro" id="IPR044152">
    <property type="entry name" value="YqjM-like"/>
</dbReference>
<dbReference type="RefSeq" id="WP_345723873.1">
    <property type="nucleotide sequence ID" value="NZ_BAABRU010000017.1"/>
</dbReference>